<proteinExistence type="predicted"/>
<comment type="caution">
    <text evidence="2">The sequence shown here is derived from an EMBL/GenBank/DDBJ whole genome shotgun (WGS) entry which is preliminary data.</text>
</comment>
<feature type="compositionally biased region" description="Polar residues" evidence="1">
    <location>
        <begin position="67"/>
        <end position="88"/>
    </location>
</feature>
<reference evidence="2" key="1">
    <citation type="journal article" date="2021" name="Nat. Commun.">
        <title>Genetic determinants of endophytism in the Arabidopsis root mycobiome.</title>
        <authorList>
            <person name="Mesny F."/>
            <person name="Miyauchi S."/>
            <person name="Thiergart T."/>
            <person name="Pickel B."/>
            <person name="Atanasova L."/>
            <person name="Karlsson M."/>
            <person name="Huettel B."/>
            <person name="Barry K.W."/>
            <person name="Haridas S."/>
            <person name="Chen C."/>
            <person name="Bauer D."/>
            <person name="Andreopoulos W."/>
            <person name="Pangilinan J."/>
            <person name="LaButti K."/>
            <person name="Riley R."/>
            <person name="Lipzen A."/>
            <person name="Clum A."/>
            <person name="Drula E."/>
            <person name="Henrissat B."/>
            <person name="Kohler A."/>
            <person name="Grigoriev I.V."/>
            <person name="Martin F.M."/>
            <person name="Hacquard S."/>
        </authorList>
    </citation>
    <scope>NUCLEOTIDE SEQUENCE</scope>
    <source>
        <strain evidence="2">MPI-SDFR-AT-0120</strain>
    </source>
</reference>
<evidence type="ECO:0000313" key="2">
    <source>
        <dbReference type="EMBL" id="KAH7067158.1"/>
    </source>
</evidence>
<dbReference type="Proteomes" id="UP000813461">
    <property type="component" value="Unassembled WGS sequence"/>
</dbReference>
<keyword evidence="3" id="KW-1185">Reference proteome</keyword>
<feature type="compositionally biased region" description="Basic and acidic residues" evidence="1">
    <location>
        <begin position="135"/>
        <end position="149"/>
    </location>
</feature>
<protein>
    <submittedName>
        <fullName evidence="2">Uncharacterized protein</fullName>
    </submittedName>
</protein>
<dbReference type="EMBL" id="JAGMVJ010000035">
    <property type="protein sequence ID" value="KAH7067158.1"/>
    <property type="molecule type" value="Genomic_DNA"/>
</dbReference>
<accession>A0A8K0QRV5</accession>
<sequence length="606" mass="69074">MYPHGSQPAHSPQQPGYSQQGHNVESFVDRLRRQEPAIENFRFADVSVYVDGDGSRYRIERLPASPPSTTVQPTPLHSVSDLGSSQERQPTEHRGHYVDQSNENRLFVPSPSTLRIPRYHQPLLQPETVRRRSVARREDSDTYSRSFREVPHPTPWDVRYGQIGDRADGRYIHDTNGNLETFQQPTWKGLENGVPSLELSPVHSESQTSFPRDHRLANTSTSTLLPSTIAGNTLSYATCSIPNYVSNGIDLRTPVALSRSTASTTSGESVPIETERPGERMLFETNVALAMSSMAEFVTSSIRVFINPDADNLRIYIESESFGQRKAQSFRIQRSNTELVPIYGYSASHTRIVCLKEKLQYRKKLTRAPTESMEAREDAGISIFCEFYTMEALFEFQKKLLDEEIFLDIERARYLKVCEGGNHTRQIDAPRIQIWHEVRSDNTACDDNMSHYTAGTMLSGPMKHLVAPTVSRLVIYLGRSEEFMTIFITDEITIEEKGQSRVVFSATKLGLFKNRTGIRCYHARRALTAAGIRLDKAGLSPDEQDRFDTYKSFEIDFECAQNRLSFVETWTKMLQARRRERIKLKTIQEEVSKSVYTGRTARKIVM</sequence>
<dbReference type="OrthoDB" id="5330919at2759"/>
<feature type="region of interest" description="Disordered" evidence="1">
    <location>
        <begin position="59"/>
        <end position="97"/>
    </location>
</feature>
<organism evidence="2 3">
    <name type="scientific">Paraphoma chrysanthemicola</name>
    <dbReference type="NCBI Taxonomy" id="798071"/>
    <lineage>
        <taxon>Eukaryota</taxon>
        <taxon>Fungi</taxon>
        <taxon>Dikarya</taxon>
        <taxon>Ascomycota</taxon>
        <taxon>Pezizomycotina</taxon>
        <taxon>Dothideomycetes</taxon>
        <taxon>Pleosporomycetidae</taxon>
        <taxon>Pleosporales</taxon>
        <taxon>Pleosporineae</taxon>
        <taxon>Phaeosphaeriaceae</taxon>
        <taxon>Paraphoma</taxon>
    </lineage>
</organism>
<dbReference type="AlphaFoldDB" id="A0A8K0QRV5"/>
<evidence type="ECO:0000256" key="1">
    <source>
        <dbReference type="SAM" id="MobiDB-lite"/>
    </source>
</evidence>
<name>A0A8K0QRV5_9PLEO</name>
<gene>
    <name evidence="2" type="ORF">FB567DRAFT_599516</name>
</gene>
<evidence type="ECO:0000313" key="3">
    <source>
        <dbReference type="Proteomes" id="UP000813461"/>
    </source>
</evidence>
<feature type="compositionally biased region" description="Polar residues" evidence="1">
    <location>
        <begin position="8"/>
        <end position="21"/>
    </location>
</feature>
<feature type="region of interest" description="Disordered" evidence="1">
    <location>
        <begin position="130"/>
        <end position="149"/>
    </location>
</feature>
<feature type="region of interest" description="Disordered" evidence="1">
    <location>
        <begin position="1"/>
        <end position="21"/>
    </location>
</feature>